<evidence type="ECO:0000313" key="2">
    <source>
        <dbReference type="Proteomes" id="UP000070257"/>
    </source>
</evidence>
<sequence length="329" mass="38006">MRREDVTEELAAEVKRYRENEGLEVRSISDIMDISMQDVTKIINSDIYKKVKARLGDRTQANARHLASKGNLVPIEEIINTEPMELELGEREKYWIREIYCEDSECPCESVRLLFFRHGKKSPVFDGYLNVKNFEFAPESLHSIGEEPQAVKKEFFKNLTESRKRVMLARFKLAKGTGEDPSEYIDFSSLKFGRCLLYKGVFRGEDPEVFKVEHKGKAYAIHDRYCFNPACRCNSAILSVFELEASEDPLEQTFAIQVGLNGGYELRGRECEESTVADFFDDVIRGNEELFTVLNERYDKMKDLGREVLEQRRGIVGNQKTLFDIQKGD</sequence>
<reference evidence="1 2" key="1">
    <citation type="journal article" date="2016" name="Sci. Rep.">
        <title>Metabolic traits of an uncultured archaeal lineage -MSBL1- from brine pools of the Red Sea.</title>
        <authorList>
            <person name="Mwirichia R."/>
            <person name="Alam I."/>
            <person name="Rashid M."/>
            <person name="Vinu M."/>
            <person name="Ba-Alawi W."/>
            <person name="Anthony Kamau A."/>
            <person name="Kamanda Ngugi D."/>
            <person name="Goker M."/>
            <person name="Klenk H.P."/>
            <person name="Bajic V."/>
            <person name="Stingl U."/>
        </authorList>
    </citation>
    <scope>NUCLEOTIDE SEQUENCE [LARGE SCALE GENOMIC DNA]</scope>
    <source>
        <strain evidence="1">SCGC-AAA259J03</strain>
    </source>
</reference>
<evidence type="ECO:0000313" key="1">
    <source>
        <dbReference type="EMBL" id="KXA97908.1"/>
    </source>
</evidence>
<gene>
    <name evidence="1" type="ORF">AKJ39_02870</name>
</gene>
<organism evidence="1 2">
    <name type="scientific">candidate division MSBL1 archaeon SCGC-AAA259J03</name>
    <dbReference type="NCBI Taxonomy" id="1698269"/>
    <lineage>
        <taxon>Archaea</taxon>
        <taxon>Methanobacteriati</taxon>
        <taxon>Methanobacteriota</taxon>
        <taxon>candidate division MSBL1</taxon>
    </lineage>
</organism>
<dbReference type="Proteomes" id="UP000070257">
    <property type="component" value="Unassembled WGS sequence"/>
</dbReference>
<comment type="caution">
    <text evidence="1">The sequence shown here is derived from an EMBL/GenBank/DDBJ whole genome shotgun (WGS) entry which is preliminary data.</text>
</comment>
<keyword evidence="2" id="KW-1185">Reference proteome</keyword>
<dbReference type="AlphaFoldDB" id="A0A656YVX6"/>
<name>A0A656YVX6_9EURY</name>
<protein>
    <submittedName>
        <fullName evidence="1">Uncharacterized protein</fullName>
    </submittedName>
</protein>
<dbReference type="EMBL" id="LHXT01000038">
    <property type="protein sequence ID" value="KXA97908.1"/>
    <property type="molecule type" value="Genomic_DNA"/>
</dbReference>
<proteinExistence type="predicted"/>
<accession>A0A656YVX6</accession>